<dbReference type="InParanoid" id="E4UXQ8"/>
<dbReference type="RefSeq" id="XP_003172364.1">
    <property type="nucleotide sequence ID" value="XM_003172316.1"/>
</dbReference>
<dbReference type="eggNOG" id="ENOG502SVRX">
    <property type="taxonomic scope" value="Eukaryota"/>
</dbReference>
<gene>
    <name evidence="1" type="ORF">MGYG_04954</name>
</gene>
<dbReference type="OrthoDB" id="4169726at2759"/>
<dbReference type="HOGENOM" id="CLU_1628240_0_0_1"/>
<reference evidence="2" key="1">
    <citation type="journal article" date="2012" name="MBio">
        <title>Comparative genome analysis of Trichophyton rubrum and related dermatophytes reveals candidate genes involved in infection.</title>
        <authorList>
            <person name="Martinez D.A."/>
            <person name="Oliver B.G."/>
            <person name="Graeser Y."/>
            <person name="Goldberg J.M."/>
            <person name="Li W."/>
            <person name="Martinez-Rossi N.M."/>
            <person name="Monod M."/>
            <person name="Shelest E."/>
            <person name="Barton R.C."/>
            <person name="Birch E."/>
            <person name="Brakhage A.A."/>
            <person name="Chen Z."/>
            <person name="Gurr S.J."/>
            <person name="Heiman D."/>
            <person name="Heitman J."/>
            <person name="Kosti I."/>
            <person name="Rossi A."/>
            <person name="Saif S."/>
            <person name="Samalova M."/>
            <person name="Saunders C.W."/>
            <person name="Shea T."/>
            <person name="Summerbell R.C."/>
            <person name="Xu J."/>
            <person name="Young S."/>
            <person name="Zeng Q."/>
            <person name="Birren B.W."/>
            <person name="Cuomo C.A."/>
            <person name="White T.C."/>
        </authorList>
    </citation>
    <scope>NUCLEOTIDE SEQUENCE [LARGE SCALE GENOMIC DNA]</scope>
    <source>
        <strain evidence="2">ATCC MYA-4604 / CBS 118893</strain>
    </source>
</reference>
<accession>E4UXQ8</accession>
<dbReference type="VEuPathDB" id="FungiDB:MGYG_04954"/>
<evidence type="ECO:0000313" key="2">
    <source>
        <dbReference type="Proteomes" id="UP000002669"/>
    </source>
</evidence>
<name>E4UXQ8_ARTGP</name>
<dbReference type="EMBL" id="DS989825">
    <property type="protein sequence ID" value="EFR01953.1"/>
    <property type="molecule type" value="Genomic_DNA"/>
</dbReference>
<dbReference type="AlphaFoldDB" id="E4UXQ8"/>
<organism evidence="2">
    <name type="scientific">Arthroderma gypseum (strain ATCC MYA-4604 / CBS 118893)</name>
    <name type="common">Microsporum gypseum</name>
    <dbReference type="NCBI Taxonomy" id="535722"/>
    <lineage>
        <taxon>Eukaryota</taxon>
        <taxon>Fungi</taxon>
        <taxon>Dikarya</taxon>
        <taxon>Ascomycota</taxon>
        <taxon>Pezizomycotina</taxon>
        <taxon>Eurotiomycetes</taxon>
        <taxon>Eurotiomycetidae</taxon>
        <taxon>Onygenales</taxon>
        <taxon>Arthrodermataceae</taxon>
        <taxon>Nannizzia</taxon>
    </lineage>
</organism>
<sequence>MPTCPDGLPYHASTGGAAVVGDGKSTITYYPMGAKVSHLASHTTCSIYLPITNPPSKTAKLMRVQVECEGEHGGKITEACIFFGHHHVLTTNMNVHSDFEIFPGVGARLPNSQPFGTNVTFKLSLPNHNSFVNIMSMALGFGDEHHPDYSQHIPSETQVVVSE</sequence>
<keyword evidence="2" id="KW-1185">Reference proteome</keyword>
<dbReference type="Proteomes" id="UP000002669">
    <property type="component" value="Unassembled WGS sequence"/>
</dbReference>
<proteinExistence type="predicted"/>
<evidence type="ECO:0000313" key="1">
    <source>
        <dbReference type="EMBL" id="EFR01953.1"/>
    </source>
</evidence>
<dbReference type="GeneID" id="10027633"/>
<protein>
    <submittedName>
        <fullName evidence="1">Uncharacterized protein</fullName>
    </submittedName>
</protein>
<dbReference type="OMA" id="RIQVECE"/>